<accession>A0A2A6CXY4</accession>
<reference evidence="1" key="2">
    <citation type="submission" date="2022-06" db="UniProtKB">
        <authorList>
            <consortium name="EnsemblMetazoa"/>
        </authorList>
    </citation>
    <scope>IDENTIFICATION</scope>
    <source>
        <strain evidence="1">PS312</strain>
    </source>
</reference>
<name>A0A2A6CXY4_PRIPA</name>
<proteinExistence type="predicted"/>
<reference evidence="2" key="1">
    <citation type="journal article" date="2008" name="Nat. Genet.">
        <title>The Pristionchus pacificus genome provides a unique perspective on nematode lifestyle and parasitism.</title>
        <authorList>
            <person name="Dieterich C."/>
            <person name="Clifton S.W."/>
            <person name="Schuster L.N."/>
            <person name="Chinwalla A."/>
            <person name="Delehaunty K."/>
            <person name="Dinkelacker I."/>
            <person name="Fulton L."/>
            <person name="Fulton R."/>
            <person name="Godfrey J."/>
            <person name="Minx P."/>
            <person name="Mitreva M."/>
            <person name="Roeseler W."/>
            <person name="Tian H."/>
            <person name="Witte H."/>
            <person name="Yang S.P."/>
            <person name="Wilson R.K."/>
            <person name="Sommer R.J."/>
        </authorList>
    </citation>
    <scope>NUCLEOTIDE SEQUENCE [LARGE SCALE GENOMIC DNA]</scope>
    <source>
        <strain evidence="2">PS312</strain>
    </source>
</reference>
<evidence type="ECO:0000313" key="2">
    <source>
        <dbReference type="Proteomes" id="UP000005239"/>
    </source>
</evidence>
<protein>
    <submittedName>
        <fullName evidence="1">Uncharacterized protein</fullName>
    </submittedName>
</protein>
<evidence type="ECO:0000313" key="1">
    <source>
        <dbReference type="EnsemblMetazoa" id="PPA44169.1"/>
    </source>
</evidence>
<sequence length="61" mass="7082">MSDAEKVLVLPGHFDEATVRTFKSLPTRMKDGSEWDNMVKEMRRRLDKDRGMEKQTAIEIG</sequence>
<gene>
    <name evidence="1" type="primary">WBGene00282538</name>
</gene>
<dbReference type="EnsemblMetazoa" id="PPA44169.1">
    <property type="protein sequence ID" value="PPA44169.1"/>
    <property type="gene ID" value="WBGene00282538"/>
</dbReference>
<dbReference type="AlphaFoldDB" id="A0A2A6CXY4"/>
<accession>A0A8R1UZ36</accession>
<keyword evidence="2" id="KW-1185">Reference proteome</keyword>
<dbReference type="Proteomes" id="UP000005239">
    <property type="component" value="Unassembled WGS sequence"/>
</dbReference>
<organism evidence="1 2">
    <name type="scientific">Pristionchus pacificus</name>
    <name type="common">Parasitic nematode worm</name>
    <dbReference type="NCBI Taxonomy" id="54126"/>
    <lineage>
        <taxon>Eukaryota</taxon>
        <taxon>Metazoa</taxon>
        <taxon>Ecdysozoa</taxon>
        <taxon>Nematoda</taxon>
        <taxon>Chromadorea</taxon>
        <taxon>Rhabditida</taxon>
        <taxon>Rhabditina</taxon>
        <taxon>Diplogasteromorpha</taxon>
        <taxon>Diplogasteroidea</taxon>
        <taxon>Neodiplogasteridae</taxon>
        <taxon>Pristionchus</taxon>
    </lineage>
</organism>